<evidence type="ECO:0000259" key="7">
    <source>
        <dbReference type="PROSITE" id="PS50893"/>
    </source>
</evidence>
<keyword evidence="2 6" id="KW-0812">Transmembrane</keyword>
<evidence type="ECO:0000256" key="5">
    <source>
        <dbReference type="ARBA" id="ARBA00049740"/>
    </source>
</evidence>
<evidence type="ECO:0000259" key="8">
    <source>
        <dbReference type="PROSITE" id="PS50929"/>
    </source>
</evidence>
<evidence type="ECO:0000256" key="2">
    <source>
        <dbReference type="ARBA" id="ARBA00022692"/>
    </source>
</evidence>
<name>A0AAN5BTA0_ASPOZ</name>
<dbReference type="PANTHER" id="PTHR43394">
    <property type="entry name" value="ATP-DEPENDENT PERMEASE MDL1, MITOCHONDRIAL"/>
    <property type="match status" value="1"/>
</dbReference>
<gene>
    <name evidence="9" type="ORF">Aory04_000127300</name>
</gene>
<dbReference type="PANTHER" id="PTHR43394:SF1">
    <property type="entry name" value="ATP-BINDING CASSETTE SUB-FAMILY B MEMBER 10, MITOCHONDRIAL"/>
    <property type="match status" value="1"/>
</dbReference>
<dbReference type="Gene3D" id="3.40.50.300">
    <property type="entry name" value="P-loop containing nucleotide triphosphate hydrolases"/>
    <property type="match status" value="2"/>
</dbReference>
<dbReference type="InterPro" id="IPR011527">
    <property type="entry name" value="ABC1_TM_dom"/>
</dbReference>
<comment type="subcellular location">
    <subcellularLocation>
        <location evidence="1">Membrane</location>
        <topology evidence="1">Multi-pass membrane protein</topology>
    </subcellularLocation>
</comment>
<feature type="domain" description="ABC transmembrane type-1" evidence="8">
    <location>
        <begin position="86"/>
        <end position="356"/>
    </location>
</feature>
<feature type="transmembrane region" description="Helical" evidence="6">
    <location>
        <begin position="314"/>
        <end position="335"/>
    </location>
</feature>
<proteinExistence type="predicted"/>
<dbReference type="GO" id="GO:0005743">
    <property type="term" value="C:mitochondrial inner membrane"/>
    <property type="evidence" value="ECO:0007669"/>
    <property type="project" value="TreeGrafter"/>
</dbReference>
<keyword evidence="4 6" id="KW-0472">Membrane</keyword>
<reference evidence="9" key="1">
    <citation type="submission" date="2023-04" db="EMBL/GenBank/DDBJ databases">
        <title>Aspergillus oryzae NBRC 4228.</title>
        <authorList>
            <person name="Ichikawa N."/>
            <person name="Sato H."/>
            <person name="Tonouchi N."/>
        </authorList>
    </citation>
    <scope>NUCLEOTIDE SEQUENCE</scope>
    <source>
        <strain evidence="9">NBRC 4228</strain>
    </source>
</reference>
<comment type="caution">
    <text evidence="9">The sequence shown here is derived from an EMBL/GenBank/DDBJ whole genome shotgun (WGS) entry which is preliminary data.</text>
</comment>
<dbReference type="PROSITE" id="PS50893">
    <property type="entry name" value="ABC_TRANSPORTER_2"/>
    <property type="match status" value="1"/>
</dbReference>
<feature type="transmembrane region" description="Helical" evidence="6">
    <location>
        <begin position="80"/>
        <end position="105"/>
    </location>
</feature>
<dbReference type="GO" id="GO:0090374">
    <property type="term" value="P:oligopeptide export from mitochondrion"/>
    <property type="evidence" value="ECO:0007669"/>
    <property type="project" value="TreeGrafter"/>
</dbReference>
<feature type="transmembrane region" description="Helical" evidence="6">
    <location>
        <begin position="137"/>
        <end position="161"/>
    </location>
</feature>
<accession>A0AAN5BTA0</accession>
<sequence>MKVRINQREAEGAVGVGNDTEILIEPEKEDVPAGKKGGTNGFLVSLAGKVMTEYLMVRVVADELGRSTPQRVLTFGETKLYVLEGIAFIAAITSGVAVAMVNLVMGNFLTLLSDFSFSDARSMPENLMSGVRTSALYFIYIGIVRLMATYIYASLFTYVAYHLTRNVRQSYLRAALSQEITYYDRGATGSISQQATTNGKLIQSVIAEKLGIAIQATATFVAAFIVAFVTQWKLTLILIFIVPTLLIVVGMAGGIDATIETKILQIYAHASSYAESVFGGVRTIQAFSLQPRVLAKYDSYLQHAYTQGMRKNKLYGMVFGGQYFVVYAGMGLAFWQGIAMFDRGEIPDLGTLFALIDRQSEINPFDELGYQPDKTTGFIDLYGVRFSYPTRQDVSVLEDFTLNIPAGKVTALVVIQEPVLFNASVFENIANGLVGTQWEAASQEEQMQRVQVAAKLAFAHEFIQTLPQGYHTRIGERGGLLSGGQKQRIAIARSVISEPIVLLLDEATSALDPHAEGIVQKALENASKNRTTIVIAHKLATIRNADNIVVMSKGKIIEQGRHEELVSRNGIYATLVKAQDLAPANIENDDRLESSKTSDRISEKENYHVGRIQSLARMRTPKTQQLAALSNPEDHDLYDKTDIIRNIWKLLRGTRDIWLWFAVTIATCIGGG</sequence>
<dbReference type="InterPro" id="IPR027417">
    <property type="entry name" value="P-loop_NTPase"/>
</dbReference>
<dbReference type="GO" id="GO:0005524">
    <property type="term" value="F:ATP binding"/>
    <property type="evidence" value="ECO:0007669"/>
    <property type="project" value="InterPro"/>
</dbReference>
<dbReference type="Pfam" id="PF00005">
    <property type="entry name" value="ABC_tran"/>
    <property type="match status" value="1"/>
</dbReference>
<dbReference type="Gene3D" id="1.20.1560.10">
    <property type="entry name" value="ABC transporter type 1, transmembrane domain"/>
    <property type="match status" value="3"/>
</dbReference>
<evidence type="ECO:0000313" key="9">
    <source>
        <dbReference type="EMBL" id="GMG23927.1"/>
    </source>
</evidence>
<dbReference type="SUPFAM" id="SSF90123">
    <property type="entry name" value="ABC transporter transmembrane region"/>
    <property type="match status" value="1"/>
</dbReference>
<organism evidence="9 10">
    <name type="scientific">Aspergillus oryzae</name>
    <name type="common">Yellow koji mold</name>
    <dbReference type="NCBI Taxonomy" id="5062"/>
    <lineage>
        <taxon>Eukaryota</taxon>
        <taxon>Fungi</taxon>
        <taxon>Dikarya</taxon>
        <taxon>Ascomycota</taxon>
        <taxon>Pezizomycotina</taxon>
        <taxon>Eurotiomycetes</taxon>
        <taxon>Eurotiomycetidae</taxon>
        <taxon>Eurotiales</taxon>
        <taxon>Aspergillaceae</taxon>
        <taxon>Aspergillus</taxon>
        <taxon>Aspergillus subgen. Circumdati</taxon>
    </lineage>
</organism>
<dbReference type="InterPro" id="IPR017871">
    <property type="entry name" value="ABC_transporter-like_CS"/>
</dbReference>
<keyword evidence="3 6" id="KW-1133">Transmembrane helix</keyword>
<dbReference type="Proteomes" id="UP001165205">
    <property type="component" value="Unassembled WGS sequence"/>
</dbReference>
<feature type="transmembrane region" description="Helical" evidence="6">
    <location>
        <begin position="236"/>
        <end position="255"/>
    </location>
</feature>
<dbReference type="InterPro" id="IPR039421">
    <property type="entry name" value="Type_1_exporter"/>
</dbReference>
<dbReference type="PROSITE" id="PS50929">
    <property type="entry name" value="ABC_TM1F"/>
    <property type="match status" value="1"/>
</dbReference>
<feature type="transmembrane region" description="Helical" evidence="6">
    <location>
        <begin position="210"/>
        <end position="230"/>
    </location>
</feature>
<evidence type="ECO:0000256" key="1">
    <source>
        <dbReference type="ARBA" id="ARBA00004141"/>
    </source>
</evidence>
<evidence type="ECO:0000256" key="4">
    <source>
        <dbReference type="ARBA" id="ARBA00023136"/>
    </source>
</evidence>
<dbReference type="GO" id="GO:0015421">
    <property type="term" value="F:ABC-type oligopeptide transporter activity"/>
    <property type="evidence" value="ECO:0007669"/>
    <property type="project" value="TreeGrafter"/>
</dbReference>
<evidence type="ECO:0000256" key="3">
    <source>
        <dbReference type="ARBA" id="ARBA00022989"/>
    </source>
</evidence>
<evidence type="ECO:0000256" key="6">
    <source>
        <dbReference type="SAM" id="Phobius"/>
    </source>
</evidence>
<dbReference type="CDD" id="cd18577">
    <property type="entry name" value="ABC_6TM_Pgp_ABCB1_D1_like"/>
    <property type="match status" value="1"/>
</dbReference>
<dbReference type="InterPro" id="IPR003439">
    <property type="entry name" value="ABC_transporter-like_ATP-bd"/>
</dbReference>
<dbReference type="AlphaFoldDB" id="A0AAN5BTA0"/>
<dbReference type="EMBL" id="BSYA01000008">
    <property type="protein sequence ID" value="GMG23927.1"/>
    <property type="molecule type" value="Genomic_DNA"/>
</dbReference>
<dbReference type="InterPro" id="IPR036640">
    <property type="entry name" value="ABC1_TM_sf"/>
</dbReference>
<dbReference type="Pfam" id="PF00664">
    <property type="entry name" value="ABC_membrane"/>
    <property type="match status" value="1"/>
</dbReference>
<dbReference type="PROSITE" id="PS00211">
    <property type="entry name" value="ABC_TRANSPORTER_1"/>
    <property type="match status" value="1"/>
</dbReference>
<dbReference type="SUPFAM" id="SSF52540">
    <property type="entry name" value="P-loop containing nucleoside triphosphate hydrolases"/>
    <property type="match status" value="1"/>
</dbReference>
<evidence type="ECO:0000313" key="10">
    <source>
        <dbReference type="Proteomes" id="UP001165205"/>
    </source>
</evidence>
<dbReference type="GO" id="GO:0016887">
    <property type="term" value="F:ATP hydrolysis activity"/>
    <property type="evidence" value="ECO:0007669"/>
    <property type="project" value="InterPro"/>
</dbReference>
<protein>
    <recommendedName>
        <fullName evidence="5">ABC multidrug transporter MDR2</fullName>
    </recommendedName>
</protein>
<feature type="domain" description="ABC transporter" evidence="7">
    <location>
        <begin position="338"/>
        <end position="578"/>
    </location>
</feature>